<evidence type="ECO:0000313" key="2">
    <source>
        <dbReference type="Proteomes" id="UP001432322"/>
    </source>
</evidence>
<dbReference type="EMBL" id="BTSY01000004">
    <property type="protein sequence ID" value="GMT23322.1"/>
    <property type="molecule type" value="Genomic_DNA"/>
</dbReference>
<protein>
    <submittedName>
        <fullName evidence="1">Uncharacterized protein</fullName>
    </submittedName>
</protein>
<reference evidence="1" key="1">
    <citation type="submission" date="2023-10" db="EMBL/GenBank/DDBJ databases">
        <title>Genome assembly of Pristionchus species.</title>
        <authorList>
            <person name="Yoshida K."/>
            <person name="Sommer R.J."/>
        </authorList>
    </citation>
    <scope>NUCLEOTIDE SEQUENCE</scope>
    <source>
        <strain evidence="1">RS5133</strain>
    </source>
</reference>
<dbReference type="AlphaFoldDB" id="A0AAV5VZH4"/>
<keyword evidence="2" id="KW-1185">Reference proteome</keyword>
<sequence length="97" mass="11195">RPPMNIENEEAHLKLELLRAQIELAKTQQIAAESSMHSQRELVKTQQMAAEKSIQANTAMIMVMDRLMSRLEEKKDEQPEQSAMTNLITIMKEMVKK</sequence>
<proteinExistence type="predicted"/>
<comment type="caution">
    <text evidence="1">The sequence shown here is derived from an EMBL/GenBank/DDBJ whole genome shotgun (WGS) entry which is preliminary data.</text>
</comment>
<dbReference type="Proteomes" id="UP001432322">
    <property type="component" value="Unassembled WGS sequence"/>
</dbReference>
<organism evidence="1 2">
    <name type="scientific">Pristionchus fissidentatus</name>
    <dbReference type="NCBI Taxonomy" id="1538716"/>
    <lineage>
        <taxon>Eukaryota</taxon>
        <taxon>Metazoa</taxon>
        <taxon>Ecdysozoa</taxon>
        <taxon>Nematoda</taxon>
        <taxon>Chromadorea</taxon>
        <taxon>Rhabditida</taxon>
        <taxon>Rhabditina</taxon>
        <taxon>Diplogasteromorpha</taxon>
        <taxon>Diplogasteroidea</taxon>
        <taxon>Neodiplogasteridae</taxon>
        <taxon>Pristionchus</taxon>
    </lineage>
</organism>
<feature type="non-terminal residue" evidence="1">
    <location>
        <position position="1"/>
    </location>
</feature>
<name>A0AAV5VZH4_9BILA</name>
<evidence type="ECO:0000313" key="1">
    <source>
        <dbReference type="EMBL" id="GMT23322.1"/>
    </source>
</evidence>
<gene>
    <name evidence="1" type="ORF">PFISCL1PPCAC_14619</name>
</gene>
<accession>A0AAV5VZH4</accession>